<gene>
    <name evidence="2" type="ORF">V5J35_002410</name>
</gene>
<feature type="region of interest" description="Disordered" evidence="1">
    <location>
        <begin position="543"/>
        <end position="571"/>
    </location>
</feature>
<feature type="region of interest" description="Disordered" evidence="1">
    <location>
        <begin position="90"/>
        <end position="117"/>
    </location>
</feature>
<dbReference type="Proteomes" id="UP001549366">
    <property type="component" value="Unassembled WGS sequence"/>
</dbReference>
<keyword evidence="3" id="KW-1185">Reference proteome</keyword>
<reference evidence="2 3" key="1">
    <citation type="submission" date="2024-06" db="EMBL/GenBank/DDBJ databases">
        <title>Genomic Encyclopedia of Type Strains, Phase V (KMG-V): Genome sequencing to study the core and pangenomes of soil and plant-associated prokaryotes.</title>
        <authorList>
            <person name="Whitman W."/>
        </authorList>
    </citation>
    <scope>NUCLEOTIDE SEQUENCE [LARGE SCALE GENOMIC DNA]</scope>
    <source>
        <strain evidence="2 3">NE40</strain>
    </source>
</reference>
<name>A0ABV2SHH1_9GAMM</name>
<dbReference type="RefSeq" id="WP_354007388.1">
    <property type="nucleotide sequence ID" value="NZ_JBEWTA010000001.1"/>
</dbReference>
<accession>A0ABV2SHH1</accession>
<feature type="region of interest" description="Disordered" evidence="1">
    <location>
        <begin position="1"/>
        <end position="31"/>
    </location>
</feature>
<dbReference type="EMBL" id="JBEWTB010000002">
    <property type="protein sequence ID" value="MET4757218.1"/>
    <property type="molecule type" value="Genomic_DNA"/>
</dbReference>
<feature type="compositionally biased region" description="Basic and acidic residues" evidence="1">
    <location>
        <begin position="106"/>
        <end position="117"/>
    </location>
</feature>
<protein>
    <submittedName>
        <fullName evidence="2">Uncharacterized protein</fullName>
    </submittedName>
</protein>
<sequence length="627" mass="71215">MDRMTGLPSLPQMSTEGKQQASGGDDGTETGLFAGYRLQKSSLKHVCAYSPEVQVKEIAAKKKRTVDATQPSEGLPGNMLLCPVNSSQGVYDRQPIAPESSPLEASTKKSGGEDERTRLKNRLINEYAKANPLYGEYVIETLNSQVSYSAISETETLSGLETGAGVITESNSPLSHSEQALMPAYLTLLTGPIEEAVGEQSGTAGSESEQDTCTVPYIKSESKKTAIKKKRTTLKTKKKSVTKKEKKNIQLKIEKKYGEGFLEAIRDALRNEFYNKVMFDKSYIEKRLDDYVKQFPAVFEEFNHDFGKIAEHLIEGDDNQVIGKDNIYEMRRLFISHYEKKRDRFIRANIMRLNHPEKYTSSDDFIEVQIPKSSAKSDWETKVVKLPLPVDKFDQKTLSSNTPEISKLEKKRLRARLTQQAIRNRKKERFIREASTSELKCSNREKRDSEQYLTIDNILKCLDYYREKEHGYIIDEYAERVEIPALADMIFYGSRQMKKNAEEIFKRDVSDDELKNISGLSRKVRNRLAAAWSRAKEKALAANSTPQSKLLSGSTEQYLSGKSSDTCPEARETTEDWKTLEEMFEDNLTRDFDIGDFYIGDIDDIEMGDPENFGDDDLMRNLGLNLP</sequence>
<evidence type="ECO:0000313" key="2">
    <source>
        <dbReference type="EMBL" id="MET4757218.1"/>
    </source>
</evidence>
<comment type="caution">
    <text evidence="2">The sequence shown here is derived from an EMBL/GenBank/DDBJ whole genome shotgun (WGS) entry which is preliminary data.</text>
</comment>
<organism evidence="2 3">
    <name type="scientific">Endozoicomonas lisbonensis</name>
    <dbReference type="NCBI Taxonomy" id="3120522"/>
    <lineage>
        <taxon>Bacteria</taxon>
        <taxon>Pseudomonadati</taxon>
        <taxon>Pseudomonadota</taxon>
        <taxon>Gammaproteobacteria</taxon>
        <taxon>Oceanospirillales</taxon>
        <taxon>Endozoicomonadaceae</taxon>
        <taxon>Endozoicomonas</taxon>
    </lineage>
</organism>
<feature type="compositionally biased region" description="Polar residues" evidence="1">
    <location>
        <begin position="11"/>
        <end position="22"/>
    </location>
</feature>
<feature type="compositionally biased region" description="Polar residues" evidence="1">
    <location>
        <begin position="543"/>
        <end position="566"/>
    </location>
</feature>
<proteinExistence type="predicted"/>
<evidence type="ECO:0000313" key="3">
    <source>
        <dbReference type="Proteomes" id="UP001549366"/>
    </source>
</evidence>
<evidence type="ECO:0000256" key="1">
    <source>
        <dbReference type="SAM" id="MobiDB-lite"/>
    </source>
</evidence>